<evidence type="ECO:0000313" key="3">
    <source>
        <dbReference type="EMBL" id="RLE52733.1"/>
    </source>
</evidence>
<keyword evidence="1" id="KW-0812">Transmembrane</keyword>
<feature type="transmembrane region" description="Helical" evidence="1">
    <location>
        <begin position="112"/>
        <end position="129"/>
    </location>
</feature>
<feature type="transmembrane region" description="Helical" evidence="1">
    <location>
        <begin position="684"/>
        <end position="708"/>
    </location>
</feature>
<feature type="transmembrane region" description="Helical" evidence="1">
    <location>
        <begin position="455"/>
        <end position="476"/>
    </location>
</feature>
<dbReference type="PANTHER" id="PTHR43373:SF1">
    <property type="entry name" value="NA(+)_H(+) ANTIPORTER SUBUNIT A"/>
    <property type="match status" value="1"/>
</dbReference>
<evidence type="ECO:0000313" key="4">
    <source>
        <dbReference type="Proteomes" id="UP000272051"/>
    </source>
</evidence>
<feature type="domain" description="NADH:quinone oxidoreductase/Mrp antiporter transmembrane" evidence="2">
    <location>
        <begin position="616"/>
        <end position="779"/>
    </location>
</feature>
<keyword evidence="1" id="KW-1133">Transmembrane helix</keyword>
<feature type="transmembrane region" description="Helical" evidence="1">
    <location>
        <begin position="411"/>
        <end position="434"/>
    </location>
</feature>
<dbReference type="Pfam" id="PF00361">
    <property type="entry name" value="Proton_antipo_M"/>
    <property type="match status" value="2"/>
</dbReference>
<feature type="transmembrane region" description="Helical" evidence="1">
    <location>
        <begin position="245"/>
        <end position="268"/>
    </location>
</feature>
<feature type="transmembrane region" description="Helical" evidence="1">
    <location>
        <begin position="208"/>
        <end position="233"/>
    </location>
</feature>
<dbReference type="PRINTS" id="PR01434">
    <property type="entry name" value="NADHDHGNASE5"/>
</dbReference>
<dbReference type="EMBL" id="QMQX01000038">
    <property type="protein sequence ID" value="RLE52733.1"/>
    <property type="molecule type" value="Genomic_DNA"/>
</dbReference>
<feature type="transmembrane region" description="Helical" evidence="1">
    <location>
        <begin position="135"/>
        <end position="154"/>
    </location>
</feature>
<comment type="caution">
    <text evidence="3">The sequence shown here is derived from an EMBL/GenBank/DDBJ whole genome shotgun (WGS) entry which is preliminary data.</text>
</comment>
<feature type="transmembrane region" description="Helical" evidence="1">
    <location>
        <begin position="6"/>
        <end position="24"/>
    </location>
</feature>
<sequence length="836" mass="89516">MTEQALLLALAIPMASAFIALGLSRLSGVVRDYFSVLASLVTLAFTIALLPEVLAGKVIELKTSWSDILGLALSFRVDGLGMVFAFIAAFVGFLTIMFSVRDLEGEKSLGIYYMWMLLFVGSMIGLVLANDLITLFIFWEIVGLCSWGLIGFWRERPASVRASMKALLMTHIPGLPLLAAILFVYLSIGDFSMPAISAKVSEMGVSPLILGAAAMFTLAIVAKSVQVPLHTWLPEAMEAPSPVSALLHAAAMVKAGVYLAARMIYLFPPLFTTIPFNVVFATIGVLSMTIAVHMALIEKDIKRILAFHTISQIGYMMLGIGIGTSLGVAGGLFHLLNHSMFKACLFLCAGSVIYRVGTRNVDEMGGLAKKMPLTATAFLIAALSISGIPPFNGFASKLMIYEAALTVGGPYSWLFVIYCFLAVYVSAVTLASFMKVAHSVFFGQMPSRFENVKEAPLSMVVPLLILAGACTFFGIMPQAPLNTFIVPALSAINIHVEQLAVTWLGYLTTIGAYQATLITALLLLSFGLGLAIYMQGYRTLPITPVAPKFSVVLGGEDSPVVRYEEVKMPSIPFAQTVKTAFKPIFHITERGGFDILWVGGAKRVYRDLRVLSLLVIVALTVLALDLAIYGQVKSPLIHFGVFLMLFGAAAALIQPSLLKIAFWAFVSWVGRILVEFGSGTKVGIAGGVLDSLNIALVVIPLALACLAVKLMASTDKLEDLGGLADKSPLTAGVFIISGFALAGIPPFSGWWSEYHIFMVASELKSPALAFALIVASALTLAFVLRAFSKVFYGELRIPSAKSASAALAPAAVLAVLCILLGVFPELIMPWVYSFAG</sequence>
<dbReference type="AlphaFoldDB" id="A0A497EZB6"/>
<dbReference type="Proteomes" id="UP000272051">
    <property type="component" value="Unassembled WGS sequence"/>
</dbReference>
<feature type="transmembrane region" description="Helical" evidence="1">
    <location>
        <begin position="767"/>
        <end position="787"/>
    </location>
</feature>
<keyword evidence="1" id="KW-0472">Membrane</keyword>
<accession>A0A497EZB6</accession>
<feature type="transmembrane region" description="Helical" evidence="1">
    <location>
        <begin position="729"/>
        <end position="747"/>
    </location>
</feature>
<feature type="domain" description="NADH:quinone oxidoreductase/Mrp antiporter transmembrane" evidence="2">
    <location>
        <begin position="129"/>
        <end position="417"/>
    </location>
</feature>
<proteinExistence type="predicted"/>
<feature type="transmembrane region" description="Helical" evidence="1">
    <location>
        <begin position="370"/>
        <end position="391"/>
    </location>
</feature>
<feature type="transmembrane region" description="Helical" evidence="1">
    <location>
        <begin position="339"/>
        <end position="358"/>
    </location>
</feature>
<feature type="transmembrane region" description="Helical" evidence="1">
    <location>
        <begin position="512"/>
        <end position="533"/>
    </location>
</feature>
<feature type="transmembrane region" description="Helical" evidence="1">
    <location>
        <begin position="610"/>
        <end position="630"/>
    </location>
</feature>
<organism evidence="3 4">
    <name type="scientific">Thermoproteota archaeon</name>
    <dbReference type="NCBI Taxonomy" id="2056631"/>
    <lineage>
        <taxon>Archaea</taxon>
        <taxon>Thermoproteota</taxon>
    </lineage>
</organism>
<name>A0A497EZB6_9CREN</name>
<feature type="transmembrane region" description="Helical" evidence="1">
    <location>
        <begin position="313"/>
        <end position="333"/>
    </location>
</feature>
<dbReference type="InterPro" id="IPR050616">
    <property type="entry name" value="CPA3_Na-H_Antiporter_A"/>
</dbReference>
<feature type="transmembrane region" description="Helical" evidence="1">
    <location>
        <begin position="36"/>
        <end position="59"/>
    </location>
</feature>
<protein>
    <recommendedName>
        <fullName evidence="2">NADH:quinone oxidoreductase/Mrp antiporter transmembrane domain-containing protein</fullName>
    </recommendedName>
</protein>
<feature type="transmembrane region" description="Helical" evidence="1">
    <location>
        <begin position="274"/>
        <end position="292"/>
    </location>
</feature>
<dbReference type="PANTHER" id="PTHR43373">
    <property type="entry name" value="NA(+)/H(+) ANTIPORTER SUBUNIT"/>
    <property type="match status" value="1"/>
</dbReference>
<reference evidence="3 4" key="1">
    <citation type="submission" date="2018-06" db="EMBL/GenBank/DDBJ databases">
        <title>Extensive metabolic versatility and redundancy in microbially diverse, dynamic hydrothermal sediments.</title>
        <authorList>
            <person name="Dombrowski N."/>
            <person name="Teske A."/>
            <person name="Baker B.J."/>
        </authorList>
    </citation>
    <scope>NUCLEOTIDE SEQUENCE [LARGE SCALE GENOMIC DNA]</scope>
    <source>
        <strain evidence="3">B34_G17</strain>
    </source>
</reference>
<feature type="transmembrane region" description="Helical" evidence="1">
    <location>
        <begin position="807"/>
        <end position="832"/>
    </location>
</feature>
<feature type="transmembrane region" description="Helical" evidence="1">
    <location>
        <begin position="166"/>
        <end position="188"/>
    </location>
</feature>
<feature type="transmembrane region" description="Helical" evidence="1">
    <location>
        <begin position="79"/>
        <end position="100"/>
    </location>
</feature>
<evidence type="ECO:0000259" key="2">
    <source>
        <dbReference type="Pfam" id="PF00361"/>
    </source>
</evidence>
<evidence type="ECO:0000256" key="1">
    <source>
        <dbReference type="SAM" id="Phobius"/>
    </source>
</evidence>
<dbReference type="InterPro" id="IPR001750">
    <property type="entry name" value="ND/Mrp_TM"/>
</dbReference>
<gene>
    <name evidence="3" type="ORF">DRJ33_02935</name>
</gene>